<dbReference type="Pfam" id="PF03479">
    <property type="entry name" value="PCC"/>
    <property type="match status" value="1"/>
</dbReference>
<evidence type="ECO:0000256" key="3">
    <source>
        <dbReference type="ARBA" id="ARBA00023125"/>
    </source>
</evidence>
<keyword evidence="4 6" id="KW-0804">Transcription</keyword>
<dbReference type="EMBL" id="KI517385">
    <property type="protein sequence ID" value="ESQ52281.1"/>
    <property type="molecule type" value="Genomic_DNA"/>
</dbReference>
<proteinExistence type="predicted"/>
<reference evidence="9 10" key="1">
    <citation type="journal article" date="2013" name="Front. Plant Sci.">
        <title>The Reference Genome of the Halophytic Plant Eutrema salsugineum.</title>
        <authorList>
            <person name="Yang R."/>
            <person name="Jarvis D.E."/>
            <person name="Chen H."/>
            <person name="Beilstein M.A."/>
            <person name="Grimwood J."/>
            <person name="Jenkins J."/>
            <person name="Shu S."/>
            <person name="Prochnik S."/>
            <person name="Xin M."/>
            <person name="Ma C."/>
            <person name="Schmutz J."/>
            <person name="Wing R.A."/>
            <person name="Mitchell-Olds T."/>
            <person name="Schumaker K.S."/>
            <person name="Wang X."/>
        </authorList>
    </citation>
    <scope>NUCLEOTIDE SEQUENCE [LARGE SCALE GENOMIC DNA]</scope>
</reference>
<dbReference type="GO" id="GO:0003680">
    <property type="term" value="F:minor groove of adenine-thymine-rich DNA binding"/>
    <property type="evidence" value="ECO:0007669"/>
    <property type="project" value="UniProtKB-UniRule"/>
</dbReference>
<dbReference type="AlphaFoldDB" id="V4NZ80"/>
<dbReference type="PANTHER" id="PTHR31500:SF56">
    <property type="entry name" value="AT-HOOK MOTIF NUCLEAR-LOCALIZED PROTEIN"/>
    <property type="match status" value="1"/>
</dbReference>
<dbReference type="InterPro" id="IPR039605">
    <property type="entry name" value="AHL"/>
</dbReference>
<organism evidence="9 10">
    <name type="scientific">Eutrema salsugineum</name>
    <name type="common">Saltwater cress</name>
    <name type="synonym">Sisymbrium salsugineum</name>
    <dbReference type="NCBI Taxonomy" id="72664"/>
    <lineage>
        <taxon>Eukaryota</taxon>
        <taxon>Viridiplantae</taxon>
        <taxon>Streptophyta</taxon>
        <taxon>Embryophyta</taxon>
        <taxon>Tracheophyta</taxon>
        <taxon>Spermatophyta</taxon>
        <taxon>Magnoliopsida</taxon>
        <taxon>eudicotyledons</taxon>
        <taxon>Gunneridae</taxon>
        <taxon>Pentapetalae</taxon>
        <taxon>rosids</taxon>
        <taxon>malvids</taxon>
        <taxon>Brassicales</taxon>
        <taxon>Brassicaceae</taxon>
        <taxon>Eutremeae</taxon>
        <taxon>Eutrema</taxon>
    </lineage>
</organism>
<dbReference type="SUPFAM" id="SSF117856">
    <property type="entry name" value="AF0104/ALDC/Ptd012-like"/>
    <property type="match status" value="1"/>
</dbReference>
<evidence type="ECO:0000256" key="2">
    <source>
        <dbReference type="ARBA" id="ARBA00023015"/>
    </source>
</evidence>
<dbReference type="Gramene" id="ESQ52281">
    <property type="protein sequence ID" value="ESQ52281"/>
    <property type="gene ID" value="EUTSA_v10017731mg"/>
</dbReference>
<dbReference type="CDD" id="cd11378">
    <property type="entry name" value="DUF296"/>
    <property type="match status" value="1"/>
</dbReference>
<keyword evidence="2 6" id="KW-0805">Transcription regulation</keyword>
<dbReference type="KEGG" id="eus:EUTSA_v10017731mg"/>
<gene>
    <name evidence="9" type="ORF">EUTSA_v10017731mg</name>
</gene>
<keyword evidence="5 6" id="KW-0539">Nucleus</keyword>
<evidence type="ECO:0000256" key="4">
    <source>
        <dbReference type="ARBA" id="ARBA00023163"/>
    </source>
</evidence>
<dbReference type="GO" id="GO:0005634">
    <property type="term" value="C:nucleus"/>
    <property type="evidence" value="ECO:0007669"/>
    <property type="project" value="UniProtKB-SubCell"/>
</dbReference>
<dbReference type="OMA" id="AHMLMIN"/>
<feature type="domain" description="PPC" evidence="8">
    <location>
        <begin position="91"/>
        <end position="230"/>
    </location>
</feature>
<accession>V4NZ80</accession>
<dbReference type="Proteomes" id="UP000030689">
    <property type="component" value="Unassembled WGS sequence"/>
</dbReference>
<name>V4NZ80_EUTSA</name>
<comment type="domain">
    <text evidence="6">The PPC domain mediates interactions between AHL proteins.</text>
</comment>
<keyword evidence="10" id="KW-1185">Reference proteome</keyword>
<sequence>MDQNESTTTVSMSDSSPNSHAAPVTVTAEGSLVKMEKETKTGDTSMKRKRGRPRKYDPNANSIKPFGTPGESSTKRLLRKRRDGRSVSHGGWDFRAHMLTINTQEDIIERIMSFTQNGSRGICVLSANGAVSNVKIQPVGFNHNVLTFKDAYEIISLKGTMVVTESGGVRNETGGWRITIAGVNGCVFGGILAGRLIAASPVHVVVGSFLPLIVKTSSNRNKESKSVIVATTIPNALTCTSAGQVHRQEMSEPSLCLNLGWYN</sequence>
<evidence type="ECO:0000259" key="8">
    <source>
        <dbReference type="PROSITE" id="PS51742"/>
    </source>
</evidence>
<dbReference type="Gene3D" id="3.30.1330.80">
    <property type="entry name" value="Hypothetical protein, similar to alpha- acetolactate decarboxylase, domain 2"/>
    <property type="match status" value="1"/>
</dbReference>
<dbReference type="PROSITE" id="PS51742">
    <property type="entry name" value="PPC"/>
    <property type="match status" value="1"/>
</dbReference>
<feature type="region of interest" description="Disordered" evidence="7">
    <location>
        <begin position="1"/>
        <end position="89"/>
    </location>
</feature>
<comment type="function">
    <text evidence="6">Transcription factor that specifically binds AT-rich DNA sequences related to the nuclear matrix attachment regions (MARs).</text>
</comment>
<evidence type="ECO:0000256" key="5">
    <source>
        <dbReference type="ARBA" id="ARBA00023242"/>
    </source>
</evidence>
<evidence type="ECO:0000256" key="6">
    <source>
        <dbReference type="RuleBase" id="RU367031"/>
    </source>
</evidence>
<keyword evidence="3 6" id="KW-0238">DNA-binding</keyword>
<dbReference type="PANTHER" id="PTHR31500">
    <property type="entry name" value="AT-HOOK MOTIF NUCLEAR-LOCALIZED PROTEIN 9"/>
    <property type="match status" value="1"/>
</dbReference>
<protein>
    <recommendedName>
        <fullName evidence="6">AT-hook motif nuclear-localized protein</fullName>
    </recommendedName>
</protein>
<evidence type="ECO:0000313" key="9">
    <source>
        <dbReference type="EMBL" id="ESQ52281.1"/>
    </source>
</evidence>
<comment type="subcellular location">
    <subcellularLocation>
        <location evidence="1 6">Nucleus</location>
    </subcellularLocation>
</comment>
<dbReference type="eggNOG" id="ENOG502QUFT">
    <property type="taxonomic scope" value="Eukaryota"/>
</dbReference>
<evidence type="ECO:0000256" key="7">
    <source>
        <dbReference type="SAM" id="MobiDB-lite"/>
    </source>
</evidence>
<feature type="compositionally biased region" description="Polar residues" evidence="7">
    <location>
        <begin position="1"/>
        <end position="19"/>
    </location>
</feature>
<evidence type="ECO:0000313" key="10">
    <source>
        <dbReference type="Proteomes" id="UP000030689"/>
    </source>
</evidence>
<dbReference type="InterPro" id="IPR005175">
    <property type="entry name" value="PPC_dom"/>
</dbReference>
<dbReference type="STRING" id="72664.V4NZ80"/>
<evidence type="ECO:0000256" key="1">
    <source>
        <dbReference type="ARBA" id="ARBA00004123"/>
    </source>
</evidence>